<dbReference type="Proteomes" id="UP000234384">
    <property type="component" value="Unassembled WGS sequence"/>
</dbReference>
<dbReference type="OrthoDB" id="1972048at2"/>
<dbReference type="EMBL" id="PKHE01000021">
    <property type="protein sequence ID" value="PKY87673.1"/>
    <property type="molecule type" value="Genomic_DNA"/>
</dbReference>
<keyword evidence="1" id="KW-0812">Transmembrane</keyword>
<dbReference type="Pfam" id="PF16938">
    <property type="entry name" value="Phage_holin_Dp1"/>
    <property type="match status" value="1"/>
</dbReference>
<protein>
    <submittedName>
        <fullName evidence="2">Holin</fullName>
    </submittedName>
</protein>
<proteinExistence type="predicted"/>
<accession>A0A2I1JWE2</accession>
<keyword evidence="1" id="KW-1133">Transmembrane helix</keyword>
<gene>
    <name evidence="2" type="ORF">CYJ57_06755</name>
</gene>
<evidence type="ECO:0000256" key="1">
    <source>
        <dbReference type="SAM" id="Phobius"/>
    </source>
</evidence>
<comment type="caution">
    <text evidence="2">The sequence shown here is derived from an EMBL/GenBank/DDBJ whole genome shotgun (WGS) entry which is preliminary data.</text>
</comment>
<dbReference type="AlphaFoldDB" id="A0A2I1JWE2"/>
<sequence>MLLDNRHYDTLKWIALILLPALAVLVGGLGDLYQITYRDQAVQTINLLATFLGALLQISSHHYHQS</sequence>
<dbReference type="InterPro" id="IPR031612">
    <property type="entry name" value="Phage_holin_Dp1"/>
</dbReference>
<evidence type="ECO:0000313" key="2">
    <source>
        <dbReference type="EMBL" id="PKY87673.1"/>
    </source>
</evidence>
<dbReference type="RefSeq" id="WP_006701645.1">
    <property type="nucleotide sequence ID" value="NZ_PKHE01000021.1"/>
</dbReference>
<organism evidence="2 3">
    <name type="scientific">Falseniella ignava</name>
    <dbReference type="NCBI Taxonomy" id="137730"/>
    <lineage>
        <taxon>Bacteria</taxon>
        <taxon>Bacillati</taxon>
        <taxon>Bacillota</taxon>
        <taxon>Bacilli</taxon>
        <taxon>Lactobacillales</taxon>
        <taxon>Aerococcaceae</taxon>
        <taxon>Falseniella</taxon>
    </lineage>
</organism>
<evidence type="ECO:0000313" key="3">
    <source>
        <dbReference type="Proteomes" id="UP000234384"/>
    </source>
</evidence>
<feature type="transmembrane region" description="Helical" evidence="1">
    <location>
        <begin position="13"/>
        <end position="33"/>
    </location>
</feature>
<name>A0A2I1JWE2_9LACT</name>
<keyword evidence="1" id="KW-0472">Membrane</keyword>
<reference evidence="2 3" key="1">
    <citation type="submission" date="2017-12" db="EMBL/GenBank/DDBJ databases">
        <title>Phylogenetic diversity of female urinary microbiome.</title>
        <authorList>
            <person name="Thomas-White K."/>
            <person name="Wolfe A.J."/>
        </authorList>
    </citation>
    <scope>NUCLEOTIDE SEQUENCE [LARGE SCALE GENOMIC DNA]</scope>
    <source>
        <strain evidence="2 3">UMB0898</strain>
    </source>
</reference>